<dbReference type="AlphaFoldDB" id="A0A3Q7FNH9"/>
<reference evidence="1" key="2">
    <citation type="submission" date="2019-01" db="UniProtKB">
        <authorList>
            <consortium name="EnsemblPlants"/>
        </authorList>
    </citation>
    <scope>IDENTIFICATION</scope>
    <source>
        <strain evidence="1">cv. Heinz 1706</strain>
    </source>
</reference>
<keyword evidence="2" id="KW-1185">Reference proteome</keyword>
<accession>A0A3Q7FNH9</accession>
<dbReference type="Gramene" id="Solyc03g097710.3.1">
    <property type="protein sequence ID" value="Solyc03g097710.3.1"/>
    <property type="gene ID" value="Solyc03g097710.3"/>
</dbReference>
<sequence length="83" mass="9415">MITASSILFSWINLLSDHSNVCETDDTFSMIWFNLVQRIMGCRSDVLRWCEANAYCVTFLVGSNVDDAGLFDETFLGIPLIDR</sequence>
<organism evidence="1">
    <name type="scientific">Solanum lycopersicum</name>
    <name type="common">Tomato</name>
    <name type="synonym">Lycopersicon esculentum</name>
    <dbReference type="NCBI Taxonomy" id="4081"/>
    <lineage>
        <taxon>Eukaryota</taxon>
        <taxon>Viridiplantae</taxon>
        <taxon>Streptophyta</taxon>
        <taxon>Embryophyta</taxon>
        <taxon>Tracheophyta</taxon>
        <taxon>Spermatophyta</taxon>
        <taxon>Magnoliopsida</taxon>
        <taxon>eudicotyledons</taxon>
        <taxon>Gunneridae</taxon>
        <taxon>Pentapetalae</taxon>
        <taxon>asterids</taxon>
        <taxon>lamiids</taxon>
        <taxon>Solanales</taxon>
        <taxon>Solanaceae</taxon>
        <taxon>Solanoideae</taxon>
        <taxon>Solaneae</taxon>
        <taxon>Solanum</taxon>
        <taxon>Solanum subgen. Lycopersicon</taxon>
    </lineage>
</organism>
<proteinExistence type="predicted"/>
<evidence type="ECO:0000313" key="2">
    <source>
        <dbReference type="Proteomes" id="UP000004994"/>
    </source>
</evidence>
<dbReference type="EnsemblPlants" id="Solyc03g097710.3.1">
    <property type="protein sequence ID" value="Solyc03g097710.3.1"/>
    <property type="gene ID" value="Solyc03g097710.3"/>
</dbReference>
<dbReference type="InParanoid" id="A0A3Q7FNH9"/>
<protein>
    <submittedName>
        <fullName evidence="1">Uncharacterized protein</fullName>
    </submittedName>
</protein>
<evidence type="ECO:0000313" key="1">
    <source>
        <dbReference type="EnsemblPlants" id="Solyc03g097710.3.1"/>
    </source>
</evidence>
<name>A0A3Q7FNH9_SOLLC</name>
<reference evidence="1" key="1">
    <citation type="journal article" date="2012" name="Nature">
        <title>The tomato genome sequence provides insights into fleshy fruit evolution.</title>
        <authorList>
            <consortium name="Tomato Genome Consortium"/>
        </authorList>
    </citation>
    <scope>NUCLEOTIDE SEQUENCE [LARGE SCALE GENOMIC DNA]</scope>
    <source>
        <strain evidence="1">cv. Heinz 1706</strain>
    </source>
</reference>
<dbReference type="Proteomes" id="UP000004994">
    <property type="component" value="Chromosome 3"/>
</dbReference>